<dbReference type="EMBL" id="BAAARE010000036">
    <property type="protein sequence ID" value="GAA2502038.1"/>
    <property type="molecule type" value="Genomic_DNA"/>
</dbReference>
<reference evidence="2 3" key="1">
    <citation type="journal article" date="2019" name="Int. J. Syst. Evol. Microbiol.">
        <title>The Global Catalogue of Microorganisms (GCM) 10K type strain sequencing project: providing services to taxonomists for standard genome sequencing and annotation.</title>
        <authorList>
            <consortium name="The Broad Institute Genomics Platform"/>
            <consortium name="The Broad Institute Genome Sequencing Center for Infectious Disease"/>
            <person name="Wu L."/>
            <person name="Ma J."/>
        </authorList>
    </citation>
    <scope>NUCLEOTIDE SEQUENCE [LARGE SCALE GENOMIC DNA]</scope>
    <source>
        <strain evidence="2 3">JCM 16259</strain>
    </source>
</reference>
<evidence type="ECO:0000256" key="1">
    <source>
        <dbReference type="SAM" id="MobiDB-lite"/>
    </source>
</evidence>
<dbReference type="SUPFAM" id="SSF55729">
    <property type="entry name" value="Acyl-CoA N-acyltransferases (Nat)"/>
    <property type="match status" value="1"/>
</dbReference>
<protein>
    <submittedName>
        <fullName evidence="2">GNAT family N-acetyltransferase</fullName>
    </submittedName>
</protein>
<comment type="caution">
    <text evidence="2">The sequence shown here is derived from an EMBL/GenBank/DDBJ whole genome shotgun (WGS) entry which is preliminary data.</text>
</comment>
<dbReference type="Gene3D" id="3.40.630.30">
    <property type="match status" value="1"/>
</dbReference>
<evidence type="ECO:0000313" key="2">
    <source>
        <dbReference type="EMBL" id="GAA2502038.1"/>
    </source>
</evidence>
<feature type="region of interest" description="Disordered" evidence="1">
    <location>
        <begin position="1"/>
        <end position="25"/>
    </location>
</feature>
<keyword evidence="3" id="KW-1185">Reference proteome</keyword>
<sequence>MSETRGREEQDSREAGDGDEGRDRFEVRALTPETWDAYSALMERHGGVFGGCWCTWFHTMSGEKEFSHDANRSLKQQLVEQDRAHAALVFDGDEAIAWAQFGSPAELPNIRHRKQYEAETEVLPDYRVTCIFVDKRYRRQHVSDVALQGVVDLIEAAGGGTLEGYPHDKGGKREAVLYSGTRTLFERTGFDYVRPKGQFNCVMRRTVP</sequence>
<name>A0ABN3MHI7_9MICO</name>
<accession>A0ABN3MHI7</accession>
<dbReference type="Proteomes" id="UP001500730">
    <property type="component" value="Unassembled WGS sequence"/>
</dbReference>
<organism evidence="2 3">
    <name type="scientific">Terrabacter carboxydivorans</name>
    <dbReference type="NCBI Taxonomy" id="619730"/>
    <lineage>
        <taxon>Bacteria</taxon>
        <taxon>Bacillati</taxon>
        <taxon>Actinomycetota</taxon>
        <taxon>Actinomycetes</taxon>
        <taxon>Micrococcales</taxon>
        <taxon>Intrasporangiaceae</taxon>
        <taxon>Terrabacter</taxon>
    </lineage>
</organism>
<evidence type="ECO:0000313" key="3">
    <source>
        <dbReference type="Proteomes" id="UP001500730"/>
    </source>
</evidence>
<dbReference type="RefSeq" id="WP_344257366.1">
    <property type="nucleotide sequence ID" value="NZ_BAAARE010000036.1"/>
</dbReference>
<proteinExistence type="predicted"/>
<dbReference type="InterPro" id="IPR016181">
    <property type="entry name" value="Acyl_CoA_acyltransferase"/>
</dbReference>
<gene>
    <name evidence="2" type="ORF">GCM10009858_45230</name>
</gene>